<protein>
    <submittedName>
        <fullName evidence="2">Pimeloyl-ACP methyl ester carboxylesterase</fullName>
    </submittedName>
</protein>
<dbReference type="InterPro" id="IPR029058">
    <property type="entry name" value="AB_hydrolase_fold"/>
</dbReference>
<keyword evidence="3" id="KW-1185">Reference proteome</keyword>
<dbReference type="InterPro" id="IPR050266">
    <property type="entry name" value="AB_hydrolase_sf"/>
</dbReference>
<proteinExistence type="predicted"/>
<dbReference type="Proteomes" id="UP000192917">
    <property type="component" value="Unassembled WGS sequence"/>
</dbReference>
<sequence length="262" mass="27374">MGTQTIEGLAVEVEGAGDPVLFVHGLGGTSNSWTPQVLALAGRYRMIRPDLPGSGRSPLPAGQGGKLTVDALVEKLEALLGVLGAPRAHLVGHSMGTILCQHLAARRPSLVRSLALFGPFPEPPEANRQGLRERGAKARREGMAEIAEATLQASTAAATRSDNPAAAAFVRESLMRQPGEGYGATCEALAEAKAADLSLIGCPVLLMTGDEDRVAPPATVRAMDQALKDSSATVLGRCGHWTPIEKAAECSRELGSFLARVR</sequence>
<dbReference type="Gene3D" id="3.40.50.1820">
    <property type="entry name" value="alpha/beta hydrolase"/>
    <property type="match status" value="1"/>
</dbReference>
<evidence type="ECO:0000259" key="1">
    <source>
        <dbReference type="Pfam" id="PF00561"/>
    </source>
</evidence>
<accession>A0A1Y6CGN2</accession>
<dbReference type="GO" id="GO:0046464">
    <property type="term" value="P:acylglycerol catabolic process"/>
    <property type="evidence" value="ECO:0007669"/>
    <property type="project" value="TreeGrafter"/>
</dbReference>
<dbReference type="PANTHER" id="PTHR43798:SF5">
    <property type="entry name" value="MONOACYLGLYCEROL LIPASE ABHD6"/>
    <property type="match status" value="1"/>
</dbReference>
<dbReference type="PANTHER" id="PTHR43798">
    <property type="entry name" value="MONOACYLGLYCEROL LIPASE"/>
    <property type="match status" value="1"/>
</dbReference>
<evidence type="ECO:0000313" key="3">
    <source>
        <dbReference type="Proteomes" id="UP000192917"/>
    </source>
</evidence>
<feature type="domain" description="AB hydrolase-1" evidence="1">
    <location>
        <begin position="19"/>
        <end position="246"/>
    </location>
</feature>
<dbReference type="EMBL" id="FWZX01000020">
    <property type="protein sequence ID" value="SMF55064.1"/>
    <property type="molecule type" value="Genomic_DNA"/>
</dbReference>
<dbReference type="RefSeq" id="WP_085124636.1">
    <property type="nucleotide sequence ID" value="NZ_FWZX01000020.1"/>
</dbReference>
<dbReference type="AlphaFoldDB" id="A0A1Y6CGN2"/>
<dbReference type="GO" id="GO:0047372">
    <property type="term" value="F:monoacylglycerol lipase activity"/>
    <property type="evidence" value="ECO:0007669"/>
    <property type="project" value="TreeGrafter"/>
</dbReference>
<dbReference type="Pfam" id="PF00561">
    <property type="entry name" value="Abhydrolase_1"/>
    <property type="match status" value="1"/>
</dbReference>
<name>A0A1Y6CGN2_9PROT</name>
<dbReference type="STRING" id="560819.SAMN05428998_12012"/>
<dbReference type="GO" id="GO:0016020">
    <property type="term" value="C:membrane"/>
    <property type="evidence" value="ECO:0007669"/>
    <property type="project" value="TreeGrafter"/>
</dbReference>
<evidence type="ECO:0000313" key="2">
    <source>
        <dbReference type="EMBL" id="SMF55064.1"/>
    </source>
</evidence>
<gene>
    <name evidence="2" type="ORF">SAMN05428998_12012</name>
</gene>
<dbReference type="SUPFAM" id="SSF53474">
    <property type="entry name" value="alpha/beta-Hydrolases"/>
    <property type="match status" value="1"/>
</dbReference>
<dbReference type="PRINTS" id="PR00111">
    <property type="entry name" value="ABHYDROLASE"/>
</dbReference>
<organism evidence="2 3">
    <name type="scientific">Tistlia consotensis USBA 355</name>
    <dbReference type="NCBI Taxonomy" id="560819"/>
    <lineage>
        <taxon>Bacteria</taxon>
        <taxon>Pseudomonadati</taxon>
        <taxon>Pseudomonadota</taxon>
        <taxon>Alphaproteobacteria</taxon>
        <taxon>Rhodospirillales</taxon>
        <taxon>Rhodovibrionaceae</taxon>
        <taxon>Tistlia</taxon>
    </lineage>
</organism>
<dbReference type="InterPro" id="IPR000073">
    <property type="entry name" value="AB_hydrolase_1"/>
</dbReference>
<reference evidence="2 3" key="1">
    <citation type="submission" date="2017-04" db="EMBL/GenBank/DDBJ databases">
        <authorList>
            <person name="Afonso C.L."/>
            <person name="Miller P.J."/>
            <person name="Scott M.A."/>
            <person name="Spackman E."/>
            <person name="Goraichik I."/>
            <person name="Dimitrov K.M."/>
            <person name="Suarez D.L."/>
            <person name="Swayne D.E."/>
        </authorList>
    </citation>
    <scope>NUCLEOTIDE SEQUENCE [LARGE SCALE GENOMIC DNA]</scope>
    <source>
        <strain evidence="2 3">USBA 355</strain>
    </source>
</reference>